<name>A0A392MSN1_9FABA</name>
<comment type="caution">
    <text evidence="1">The sequence shown here is derived from an EMBL/GenBank/DDBJ whole genome shotgun (WGS) entry which is preliminary data.</text>
</comment>
<organism evidence="1 2">
    <name type="scientific">Trifolium medium</name>
    <dbReference type="NCBI Taxonomy" id="97028"/>
    <lineage>
        <taxon>Eukaryota</taxon>
        <taxon>Viridiplantae</taxon>
        <taxon>Streptophyta</taxon>
        <taxon>Embryophyta</taxon>
        <taxon>Tracheophyta</taxon>
        <taxon>Spermatophyta</taxon>
        <taxon>Magnoliopsida</taxon>
        <taxon>eudicotyledons</taxon>
        <taxon>Gunneridae</taxon>
        <taxon>Pentapetalae</taxon>
        <taxon>rosids</taxon>
        <taxon>fabids</taxon>
        <taxon>Fabales</taxon>
        <taxon>Fabaceae</taxon>
        <taxon>Papilionoideae</taxon>
        <taxon>50 kb inversion clade</taxon>
        <taxon>NPAAA clade</taxon>
        <taxon>Hologalegina</taxon>
        <taxon>IRL clade</taxon>
        <taxon>Trifolieae</taxon>
        <taxon>Trifolium</taxon>
    </lineage>
</organism>
<reference evidence="1 2" key="1">
    <citation type="journal article" date="2018" name="Front. Plant Sci.">
        <title>Red Clover (Trifolium pratense) and Zigzag Clover (T. medium) - A Picture of Genomic Similarities and Differences.</title>
        <authorList>
            <person name="Dluhosova J."/>
            <person name="Istvanek J."/>
            <person name="Nedelnik J."/>
            <person name="Repkova J."/>
        </authorList>
    </citation>
    <scope>NUCLEOTIDE SEQUENCE [LARGE SCALE GENOMIC DNA]</scope>
    <source>
        <strain evidence="2">cv. 10/8</strain>
        <tissue evidence="1">Leaf</tissue>
    </source>
</reference>
<dbReference type="Proteomes" id="UP000265520">
    <property type="component" value="Unassembled WGS sequence"/>
</dbReference>
<evidence type="ECO:0000313" key="2">
    <source>
        <dbReference type="Proteomes" id="UP000265520"/>
    </source>
</evidence>
<gene>
    <name evidence="1" type="ORF">A2U01_0010168</name>
</gene>
<keyword evidence="2" id="KW-1185">Reference proteome</keyword>
<dbReference type="AlphaFoldDB" id="A0A392MSN1"/>
<dbReference type="EMBL" id="LXQA010015811">
    <property type="protein sequence ID" value="MCH89274.1"/>
    <property type="molecule type" value="Genomic_DNA"/>
</dbReference>
<proteinExistence type="predicted"/>
<protein>
    <submittedName>
        <fullName evidence="1">Uncharacterized protein</fullName>
    </submittedName>
</protein>
<accession>A0A392MSN1</accession>
<evidence type="ECO:0000313" key="1">
    <source>
        <dbReference type="EMBL" id="MCH89274.1"/>
    </source>
</evidence>
<sequence>MRVGLWEALDWIERDGMERVVVEMDAHVIVRAVQQRACYRLIGVIGGIWFGGVEGRWRLHEFVF</sequence>